<comment type="caution">
    <text evidence="3">The sequence shown here is derived from an EMBL/GenBank/DDBJ whole genome shotgun (WGS) entry which is preliminary data.</text>
</comment>
<dbReference type="InterPro" id="IPR023577">
    <property type="entry name" value="CYTH_domain"/>
</dbReference>
<dbReference type="EMBL" id="JAAOZD010000005">
    <property type="protein sequence ID" value="NIJ02231.1"/>
    <property type="molecule type" value="Genomic_DNA"/>
</dbReference>
<sequence length="493" mass="54146">MATSSNVETERKFDASASTPLPDFRRIAGVARVGEPMVHHLEAVYFDTEQLSLAAHKITLRRRTGGTDAGWHLKLPHGAGSRTEVHAALGSVDVVPDELLERVLAYTRGRALAPVATLHTERTSYALYAADGTRTAEFVDDQVTAHVAAGQPREDAWREWEVELADAHSADHELMETLAGQFVAAGAVASKRSSKLATALGDALPKTKKPQRSAVIAYLETQLAEWMLQDAHVRQDRDDSVHQLRSVIPRIRSVLHSYRTLFEESQAVALESELKSLAETLGRYRDNEVLHHRLRTSLEVLPAELLRGSPLEDLDQRMQLRADISRAAIGERITSPRYYRLLENLEALIDSTALKGKGAGRKATAKLVNKAAKRLAARHEAAVRAAVGPDRDHAFHEVRKAAKKLRFAAAAVDGVHGKRATAMVKAAHKVQSILGEHQDSAMAREELLRLGSGAGEAGFTYGVLYAQERQAADSAQQEYLKKGAKARKLRLKN</sequence>
<keyword evidence="4" id="KW-1185">Reference proteome</keyword>
<protein>
    <submittedName>
        <fullName evidence="3">CHAD domain-containing protein</fullName>
    </submittedName>
</protein>
<dbReference type="SMART" id="SM01118">
    <property type="entry name" value="CYTH"/>
    <property type="match status" value="1"/>
</dbReference>
<dbReference type="InterPro" id="IPR007899">
    <property type="entry name" value="CHAD_dom"/>
</dbReference>
<dbReference type="CDD" id="cd07374">
    <property type="entry name" value="CYTH-like_Pase"/>
    <property type="match status" value="1"/>
</dbReference>
<evidence type="ECO:0000313" key="3">
    <source>
        <dbReference type="EMBL" id="NIJ02231.1"/>
    </source>
</evidence>
<accession>A0ABX0TKB5</accession>
<name>A0ABX0TKB5_9MICC</name>
<evidence type="ECO:0000259" key="2">
    <source>
        <dbReference type="PROSITE" id="PS51708"/>
    </source>
</evidence>
<dbReference type="PROSITE" id="PS51708">
    <property type="entry name" value="CHAD"/>
    <property type="match status" value="1"/>
</dbReference>
<feature type="domain" description="CHAD" evidence="2">
    <location>
        <begin position="208"/>
        <end position="488"/>
    </location>
</feature>
<dbReference type="SUPFAM" id="SSF55154">
    <property type="entry name" value="CYTH-like phosphatases"/>
    <property type="match status" value="1"/>
</dbReference>
<dbReference type="SMART" id="SM00880">
    <property type="entry name" value="CHAD"/>
    <property type="match status" value="1"/>
</dbReference>
<dbReference type="InterPro" id="IPR038186">
    <property type="entry name" value="CHAD_dom_sf"/>
</dbReference>
<dbReference type="Gene3D" id="2.40.320.10">
    <property type="entry name" value="Hypothetical Protein Pfu-838710-001"/>
    <property type="match status" value="1"/>
</dbReference>
<gene>
    <name evidence="3" type="ORF">FHR86_002572</name>
</gene>
<dbReference type="Proteomes" id="UP000802392">
    <property type="component" value="Unassembled WGS sequence"/>
</dbReference>
<dbReference type="Gene3D" id="1.40.20.10">
    <property type="entry name" value="CHAD domain"/>
    <property type="match status" value="1"/>
</dbReference>
<proteinExistence type="predicted"/>
<dbReference type="PROSITE" id="PS51707">
    <property type="entry name" value="CYTH"/>
    <property type="match status" value="1"/>
</dbReference>
<reference evidence="3 4" key="1">
    <citation type="submission" date="2020-03" db="EMBL/GenBank/DDBJ databases">
        <title>Genomic Encyclopedia of Type Strains, Phase III (KMG-III): the genomes of soil and plant-associated and newly described type strains.</title>
        <authorList>
            <person name="Whitman W."/>
        </authorList>
    </citation>
    <scope>NUCLEOTIDE SEQUENCE [LARGE SCALE GENOMIC DNA]</scope>
    <source>
        <strain evidence="3 4">CECT 4207</strain>
    </source>
</reference>
<feature type="domain" description="CYTH" evidence="1">
    <location>
        <begin position="6"/>
        <end position="200"/>
    </location>
</feature>
<dbReference type="Pfam" id="PF05235">
    <property type="entry name" value="CHAD"/>
    <property type="match status" value="1"/>
</dbReference>
<dbReference type="InterPro" id="IPR033469">
    <property type="entry name" value="CYTH-like_dom_sf"/>
</dbReference>
<dbReference type="Pfam" id="PF01928">
    <property type="entry name" value="CYTH"/>
    <property type="match status" value="1"/>
</dbReference>
<evidence type="ECO:0000313" key="4">
    <source>
        <dbReference type="Proteomes" id="UP000802392"/>
    </source>
</evidence>
<evidence type="ECO:0000259" key="1">
    <source>
        <dbReference type="PROSITE" id="PS51707"/>
    </source>
</evidence>
<dbReference type="PANTHER" id="PTHR39339:SF1">
    <property type="entry name" value="CHAD DOMAIN-CONTAINING PROTEIN"/>
    <property type="match status" value="1"/>
</dbReference>
<organism evidence="3 4">
    <name type="scientific">Paenarthrobacter ilicis</name>
    <dbReference type="NCBI Taxonomy" id="43665"/>
    <lineage>
        <taxon>Bacteria</taxon>
        <taxon>Bacillati</taxon>
        <taxon>Actinomycetota</taxon>
        <taxon>Actinomycetes</taxon>
        <taxon>Micrococcales</taxon>
        <taxon>Micrococcaceae</taxon>
        <taxon>Paenarthrobacter</taxon>
    </lineage>
</organism>
<dbReference type="RefSeq" id="WP_167267246.1">
    <property type="nucleotide sequence ID" value="NZ_BAAAVO010000002.1"/>
</dbReference>
<dbReference type="PANTHER" id="PTHR39339">
    <property type="entry name" value="SLR1444 PROTEIN"/>
    <property type="match status" value="1"/>
</dbReference>